<proteinExistence type="predicted"/>
<feature type="compositionally biased region" description="Polar residues" evidence="1">
    <location>
        <begin position="164"/>
        <end position="174"/>
    </location>
</feature>
<dbReference type="Proteomes" id="UP001472677">
    <property type="component" value="Unassembled WGS sequence"/>
</dbReference>
<evidence type="ECO:0000313" key="2">
    <source>
        <dbReference type="EMBL" id="KAK8560199.1"/>
    </source>
</evidence>
<feature type="compositionally biased region" description="Basic and acidic residues" evidence="1">
    <location>
        <begin position="150"/>
        <end position="161"/>
    </location>
</feature>
<dbReference type="EMBL" id="JBBPBM010000014">
    <property type="protein sequence ID" value="KAK8560199.1"/>
    <property type="molecule type" value="Genomic_DNA"/>
</dbReference>
<protein>
    <submittedName>
        <fullName evidence="2">Uncharacterized protein</fullName>
    </submittedName>
</protein>
<sequence>MLVSEEHGKASIWWDQVQARRERKGKGKYMGQDAIEVAGLISTRTLDPKLVPKMWKVAYQLALKAEEKLKRRTTRGTEESQGSILLVAQSLDLSIVQALKGPSGHGHNYYIRQGLEASYHRLSARTRLGLVSSARLARLRPMNSSKRGGRPTDGDRQEVPRRSAATTLTPFMQL</sequence>
<keyword evidence="3" id="KW-1185">Reference proteome</keyword>
<accession>A0ABR2EG32</accession>
<feature type="region of interest" description="Disordered" evidence="1">
    <location>
        <begin position="139"/>
        <end position="174"/>
    </location>
</feature>
<evidence type="ECO:0000256" key="1">
    <source>
        <dbReference type="SAM" id="MobiDB-lite"/>
    </source>
</evidence>
<reference evidence="2 3" key="1">
    <citation type="journal article" date="2024" name="G3 (Bethesda)">
        <title>Genome assembly of Hibiscus sabdariffa L. provides insights into metabolisms of medicinal natural products.</title>
        <authorList>
            <person name="Kim T."/>
        </authorList>
    </citation>
    <scope>NUCLEOTIDE SEQUENCE [LARGE SCALE GENOMIC DNA]</scope>
    <source>
        <strain evidence="2">TK-2024</strain>
        <tissue evidence="2">Old leaves</tissue>
    </source>
</reference>
<evidence type="ECO:0000313" key="3">
    <source>
        <dbReference type="Proteomes" id="UP001472677"/>
    </source>
</evidence>
<organism evidence="2 3">
    <name type="scientific">Hibiscus sabdariffa</name>
    <name type="common">roselle</name>
    <dbReference type="NCBI Taxonomy" id="183260"/>
    <lineage>
        <taxon>Eukaryota</taxon>
        <taxon>Viridiplantae</taxon>
        <taxon>Streptophyta</taxon>
        <taxon>Embryophyta</taxon>
        <taxon>Tracheophyta</taxon>
        <taxon>Spermatophyta</taxon>
        <taxon>Magnoliopsida</taxon>
        <taxon>eudicotyledons</taxon>
        <taxon>Gunneridae</taxon>
        <taxon>Pentapetalae</taxon>
        <taxon>rosids</taxon>
        <taxon>malvids</taxon>
        <taxon>Malvales</taxon>
        <taxon>Malvaceae</taxon>
        <taxon>Malvoideae</taxon>
        <taxon>Hibiscus</taxon>
    </lineage>
</organism>
<name>A0ABR2EG32_9ROSI</name>
<comment type="caution">
    <text evidence="2">The sequence shown here is derived from an EMBL/GenBank/DDBJ whole genome shotgun (WGS) entry which is preliminary data.</text>
</comment>
<gene>
    <name evidence="2" type="ORF">V6N12_013000</name>
</gene>